<keyword evidence="4 7" id="KW-0812">Transmembrane</keyword>
<evidence type="ECO:0000256" key="5">
    <source>
        <dbReference type="ARBA" id="ARBA00022989"/>
    </source>
</evidence>
<dbReference type="InterPro" id="IPR006042">
    <property type="entry name" value="Xan_ur_permease"/>
</dbReference>
<gene>
    <name evidence="8" type="ORF">C2L80_09695</name>
</gene>
<feature type="transmembrane region" description="Helical" evidence="7">
    <location>
        <begin position="47"/>
        <end position="64"/>
    </location>
</feature>
<dbReference type="GO" id="GO:0042907">
    <property type="term" value="F:xanthine transmembrane transporter activity"/>
    <property type="evidence" value="ECO:0007669"/>
    <property type="project" value="TreeGrafter"/>
</dbReference>
<dbReference type="EMBL" id="PPEL01000063">
    <property type="protein sequence ID" value="PNV64844.1"/>
    <property type="molecule type" value="Genomic_DNA"/>
</dbReference>
<evidence type="ECO:0000313" key="8">
    <source>
        <dbReference type="EMBL" id="PNV64844.1"/>
    </source>
</evidence>
<dbReference type="PANTHER" id="PTHR42810">
    <property type="entry name" value="PURINE PERMEASE C1399.01C-RELATED"/>
    <property type="match status" value="1"/>
</dbReference>
<feature type="transmembrane region" description="Helical" evidence="7">
    <location>
        <begin position="76"/>
        <end position="93"/>
    </location>
</feature>
<accession>A0A2K2U3J5</accession>
<feature type="transmembrane region" description="Helical" evidence="7">
    <location>
        <begin position="304"/>
        <end position="323"/>
    </location>
</feature>
<name>A0A2K2U3J5_9ACTN</name>
<dbReference type="GO" id="GO:0005886">
    <property type="term" value="C:plasma membrane"/>
    <property type="evidence" value="ECO:0007669"/>
    <property type="project" value="UniProtKB-ARBA"/>
</dbReference>
<dbReference type="AlphaFoldDB" id="A0A2K2U3J5"/>
<comment type="similarity">
    <text evidence="2">Belongs to the nucleobase:cation symporter-2 (NCS2) (TC 2.A.40) family.</text>
</comment>
<keyword evidence="5 7" id="KW-1133">Transmembrane helix</keyword>
<feature type="transmembrane region" description="Helical" evidence="7">
    <location>
        <begin position="234"/>
        <end position="259"/>
    </location>
</feature>
<protein>
    <submittedName>
        <fullName evidence="8">Uracil permease</fullName>
    </submittedName>
</protein>
<proteinExistence type="inferred from homology"/>
<feature type="transmembrane region" description="Helical" evidence="7">
    <location>
        <begin position="329"/>
        <end position="350"/>
    </location>
</feature>
<evidence type="ECO:0000256" key="6">
    <source>
        <dbReference type="ARBA" id="ARBA00023136"/>
    </source>
</evidence>
<dbReference type="RefSeq" id="WP_087195557.1">
    <property type="nucleotide sequence ID" value="NZ_PPEL01000063.1"/>
</dbReference>
<evidence type="ECO:0000313" key="9">
    <source>
        <dbReference type="Proteomes" id="UP000236488"/>
    </source>
</evidence>
<feature type="transmembrane region" description="Helical" evidence="7">
    <location>
        <begin position="99"/>
        <end position="117"/>
    </location>
</feature>
<keyword evidence="6 7" id="KW-0472">Membrane</keyword>
<keyword evidence="9" id="KW-1185">Reference proteome</keyword>
<evidence type="ECO:0000256" key="7">
    <source>
        <dbReference type="SAM" id="Phobius"/>
    </source>
</evidence>
<sequence length="428" mass="43545">MVGARKRFTIGVDDRVAPPQAALLGVQHFLSMFGGTVLVPYLTGMSASLAIMCSGVGTILYLLVTRGKIPSYLGSSFAYITPIAIVAASGGIGAACGGIVAAGIVYMGVAGLVKLVGTGWIDRFLPTVVVAPVVIVIGLGLASDAVEMSFFNGGYDSGGGFVASGAVVAFISLAVIVATSCLPGMWAAFPVLIGIVVGYVAAVCFGLVDFAPVIEAPWVGLPSLVFPTFELSAMVLIAPVALVAIVEHIGHLLVVGQVVGKNYNGMLSRSLLGDGLATTVAGLVGGAPATTYAQNIGVMSVTRVYSTQVFWYAGAFALIVGGFCPKLEALVNSVPSCVMGGVSLVLFGLIATNGMSMLTPDKVDFSDSRDLMIVASVLVLGIGMECAGIVIPLGDYSIPGMAACAILGVVLNLALPRSQESSPQEPTE</sequence>
<dbReference type="NCBIfam" id="TIGR00801">
    <property type="entry name" value="ncs2"/>
    <property type="match status" value="1"/>
</dbReference>
<evidence type="ECO:0000256" key="3">
    <source>
        <dbReference type="ARBA" id="ARBA00022448"/>
    </source>
</evidence>
<dbReference type="PANTHER" id="PTHR42810:SF2">
    <property type="entry name" value="PURINE PERMEASE C1399.01C-RELATED"/>
    <property type="match status" value="1"/>
</dbReference>
<dbReference type="Pfam" id="PF00860">
    <property type="entry name" value="Xan_ur_permease"/>
    <property type="match status" value="1"/>
</dbReference>
<evidence type="ECO:0000256" key="2">
    <source>
        <dbReference type="ARBA" id="ARBA00008821"/>
    </source>
</evidence>
<dbReference type="InterPro" id="IPR006043">
    <property type="entry name" value="NCS2"/>
</dbReference>
<evidence type="ECO:0000256" key="1">
    <source>
        <dbReference type="ARBA" id="ARBA00004141"/>
    </source>
</evidence>
<feature type="transmembrane region" description="Helical" evidence="7">
    <location>
        <begin position="124"/>
        <end position="142"/>
    </location>
</feature>
<feature type="transmembrane region" description="Helical" evidence="7">
    <location>
        <begin position="21"/>
        <end position="41"/>
    </location>
</feature>
<organism evidence="8 9">
    <name type="scientific">Rubneribacter badeniensis</name>
    <dbReference type="NCBI Taxonomy" id="2070688"/>
    <lineage>
        <taxon>Bacteria</taxon>
        <taxon>Bacillati</taxon>
        <taxon>Actinomycetota</taxon>
        <taxon>Coriobacteriia</taxon>
        <taxon>Eggerthellales</taxon>
        <taxon>Eggerthellaceae</taxon>
        <taxon>Rubneribacter</taxon>
    </lineage>
</organism>
<feature type="transmembrane region" description="Helical" evidence="7">
    <location>
        <begin position="371"/>
        <end position="391"/>
    </location>
</feature>
<feature type="transmembrane region" description="Helical" evidence="7">
    <location>
        <begin position="189"/>
        <end position="214"/>
    </location>
</feature>
<comment type="subcellular location">
    <subcellularLocation>
        <location evidence="1">Membrane</location>
        <topology evidence="1">Multi-pass membrane protein</topology>
    </subcellularLocation>
</comment>
<keyword evidence="3" id="KW-0813">Transport</keyword>
<comment type="caution">
    <text evidence="8">The sequence shown here is derived from an EMBL/GenBank/DDBJ whole genome shotgun (WGS) entry which is preliminary data.</text>
</comment>
<feature type="transmembrane region" description="Helical" evidence="7">
    <location>
        <begin position="162"/>
        <end position="182"/>
    </location>
</feature>
<reference evidence="8 9" key="1">
    <citation type="journal article" date="2018" name="Int. J. Syst. Evol. Microbiol.">
        <title>Rubneribacter badeniensis gen. nov., sp. nov. and Enteroscipio rubneri gen. nov., sp. nov., new members of the Eggerthellaceae isolated from human faeces.</title>
        <authorList>
            <person name="Danylec N."/>
            <person name="Gobl A."/>
            <person name="Stoll D.A."/>
            <person name="Hetzer B."/>
            <person name="Kulling S.E."/>
            <person name="Huch M."/>
        </authorList>
    </citation>
    <scope>NUCLEOTIDE SEQUENCE [LARGE SCALE GENOMIC DNA]</scope>
    <source>
        <strain evidence="8 9">ResAG-85</strain>
    </source>
</reference>
<dbReference type="Proteomes" id="UP000236488">
    <property type="component" value="Unassembled WGS sequence"/>
</dbReference>
<evidence type="ECO:0000256" key="4">
    <source>
        <dbReference type="ARBA" id="ARBA00022692"/>
    </source>
</evidence>